<dbReference type="Gene3D" id="3.30.70.330">
    <property type="match status" value="1"/>
</dbReference>
<protein>
    <recommendedName>
        <fullName evidence="2">RRM domain-containing protein</fullName>
    </recommendedName>
</protein>
<reference evidence="3" key="2">
    <citation type="submission" date="2023-05" db="EMBL/GenBank/DDBJ databases">
        <authorList>
            <consortium name="Lawrence Berkeley National Laboratory"/>
            <person name="Steindorff A."/>
            <person name="Hensen N."/>
            <person name="Bonometti L."/>
            <person name="Westerberg I."/>
            <person name="Brannstrom I.O."/>
            <person name="Guillou S."/>
            <person name="Cros-Aarteil S."/>
            <person name="Calhoun S."/>
            <person name="Haridas S."/>
            <person name="Kuo A."/>
            <person name="Mondo S."/>
            <person name="Pangilinan J."/>
            <person name="Riley R."/>
            <person name="Labutti K."/>
            <person name="Andreopoulos B."/>
            <person name="Lipzen A."/>
            <person name="Chen C."/>
            <person name="Yanf M."/>
            <person name="Daum C."/>
            <person name="Ng V."/>
            <person name="Clum A."/>
            <person name="Ohm R."/>
            <person name="Martin F."/>
            <person name="Silar P."/>
            <person name="Natvig D."/>
            <person name="Lalanne C."/>
            <person name="Gautier V."/>
            <person name="Ament-Velasquez S.L."/>
            <person name="Kruys A."/>
            <person name="Hutchinson M.I."/>
            <person name="Powell A.J."/>
            <person name="Barry K."/>
            <person name="Miller A.N."/>
            <person name="Grigoriev I.V."/>
            <person name="Debuchy R."/>
            <person name="Gladieux P."/>
            <person name="Thoren M.H."/>
            <person name="Johannesson H."/>
        </authorList>
    </citation>
    <scope>NUCLEOTIDE SEQUENCE</scope>
    <source>
        <strain evidence="3">CBS 532.94</strain>
    </source>
</reference>
<dbReference type="Pfam" id="PF00076">
    <property type="entry name" value="RRM_1"/>
    <property type="match status" value="1"/>
</dbReference>
<organism evidence="3 4">
    <name type="scientific">Achaetomium macrosporum</name>
    <dbReference type="NCBI Taxonomy" id="79813"/>
    <lineage>
        <taxon>Eukaryota</taxon>
        <taxon>Fungi</taxon>
        <taxon>Dikarya</taxon>
        <taxon>Ascomycota</taxon>
        <taxon>Pezizomycotina</taxon>
        <taxon>Sordariomycetes</taxon>
        <taxon>Sordariomycetidae</taxon>
        <taxon>Sordariales</taxon>
        <taxon>Chaetomiaceae</taxon>
        <taxon>Achaetomium</taxon>
    </lineage>
</organism>
<evidence type="ECO:0000259" key="2">
    <source>
        <dbReference type="Pfam" id="PF00076"/>
    </source>
</evidence>
<feature type="compositionally biased region" description="Low complexity" evidence="1">
    <location>
        <begin position="49"/>
        <end position="61"/>
    </location>
</feature>
<dbReference type="EMBL" id="MU860008">
    <property type="protein sequence ID" value="KAK4242474.1"/>
    <property type="molecule type" value="Genomic_DNA"/>
</dbReference>
<feature type="region of interest" description="Disordered" evidence="1">
    <location>
        <begin position="36"/>
        <end position="172"/>
    </location>
</feature>
<evidence type="ECO:0000313" key="3">
    <source>
        <dbReference type="EMBL" id="KAK4242474.1"/>
    </source>
</evidence>
<feature type="compositionally biased region" description="Basic and acidic residues" evidence="1">
    <location>
        <begin position="84"/>
        <end position="93"/>
    </location>
</feature>
<dbReference type="InterPro" id="IPR000504">
    <property type="entry name" value="RRM_dom"/>
</dbReference>
<accession>A0AAN7CI45</accession>
<dbReference type="InterPro" id="IPR012677">
    <property type="entry name" value="Nucleotide-bd_a/b_plait_sf"/>
</dbReference>
<gene>
    <name evidence="3" type="ORF">C8A03DRAFT_11394</name>
</gene>
<feature type="region of interest" description="Disordered" evidence="1">
    <location>
        <begin position="292"/>
        <end position="322"/>
    </location>
</feature>
<evidence type="ECO:0000313" key="4">
    <source>
        <dbReference type="Proteomes" id="UP001303760"/>
    </source>
</evidence>
<feature type="domain" description="RRM" evidence="2">
    <location>
        <begin position="199"/>
        <end position="262"/>
    </location>
</feature>
<evidence type="ECO:0000256" key="1">
    <source>
        <dbReference type="SAM" id="MobiDB-lite"/>
    </source>
</evidence>
<comment type="caution">
    <text evidence="3">The sequence shown here is derived from an EMBL/GenBank/DDBJ whole genome shotgun (WGS) entry which is preliminary data.</text>
</comment>
<proteinExistence type="predicted"/>
<sequence length="346" mass="36128">MVANGDSGGKVAADFEKIIQEARDRKKNEALAAKIFGKGRRASTPVSKPAPAAAGSLASRAGVKKQRPVPAKGARHSTGNIDGEWTHDLHETQSRGVRTSGSGAGSLAARITDPNPPPTGPAGNRRKQRRAAQVAEALIRSELQSGRQGHQQQQPQQQQQTSFTSGTIPTAPKAMTTAATFNRGMTIRGLAGPFVVMAQNFAPGTTAADIESAMTPVGGIITSCRIVKTHPIVIAEIVFESKEGADNVIATFNNQTADGRVLSVYPKIGNTPAAKLPAQSSSDNDMIVDGSYGFDDPMDTDTGSGRLPPTGPAAGTGSSGLYSDSLVNTNRWGRGFSRGARGFGRR</sequence>
<keyword evidence="4" id="KW-1185">Reference proteome</keyword>
<feature type="compositionally biased region" description="Low complexity" evidence="1">
    <location>
        <begin position="144"/>
        <end position="172"/>
    </location>
</feature>
<dbReference type="Proteomes" id="UP001303760">
    <property type="component" value="Unassembled WGS sequence"/>
</dbReference>
<name>A0AAN7CI45_9PEZI</name>
<dbReference type="InterPro" id="IPR035979">
    <property type="entry name" value="RBD_domain_sf"/>
</dbReference>
<dbReference type="AlphaFoldDB" id="A0AAN7CI45"/>
<dbReference type="GO" id="GO:0003723">
    <property type="term" value="F:RNA binding"/>
    <property type="evidence" value="ECO:0007669"/>
    <property type="project" value="InterPro"/>
</dbReference>
<dbReference type="CDD" id="cd00590">
    <property type="entry name" value="RRM_SF"/>
    <property type="match status" value="1"/>
</dbReference>
<reference evidence="3" key="1">
    <citation type="journal article" date="2023" name="Mol. Phylogenet. Evol.">
        <title>Genome-scale phylogeny and comparative genomics of the fungal order Sordariales.</title>
        <authorList>
            <person name="Hensen N."/>
            <person name="Bonometti L."/>
            <person name="Westerberg I."/>
            <person name="Brannstrom I.O."/>
            <person name="Guillou S."/>
            <person name="Cros-Aarteil S."/>
            <person name="Calhoun S."/>
            <person name="Haridas S."/>
            <person name="Kuo A."/>
            <person name="Mondo S."/>
            <person name="Pangilinan J."/>
            <person name="Riley R."/>
            <person name="LaButti K."/>
            <person name="Andreopoulos B."/>
            <person name="Lipzen A."/>
            <person name="Chen C."/>
            <person name="Yan M."/>
            <person name="Daum C."/>
            <person name="Ng V."/>
            <person name="Clum A."/>
            <person name="Steindorff A."/>
            <person name="Ohm R.A."/>
            <person name="Martin F."/>
            <person name="Silar P."/>
            <person name="Natvig D.O."/>
            <person name="Lalanne C."/>
            <person name="Gautier V."/>
            <person name="Ament-Velasquez S.L."/>
            <person name="Kruys A."/>
            <person name="Hutchinson M.I."/>
            <person name="Powell A.J."/>
            <person name="Barry K."/>
            <person name="Miller A.N."/>
            <person name="Grigoriev I.V."/>
            <person name="Debuchy R."/>
            <person name="Gladieux P."/>
            <person name="Hiltunen Thoren M."/>
            <person name="Johannesson H."/>
        </authorList>
    </citation>
    <scope>NUCLEOTIDE SEQUENCE</scope>
    <source>
        <strain evidence="3">CBS 532.94</strain>
    </source>
</reference>
<dbReference type="SUPFAM" id="SSF54928">
    <property type="entry name" value="RNA-binding domain, RBD"/>
    <property type="match status" value="1"/>
</dbReference>